<accession>A0A811V229</accession>
<organism evidence="8 9">
    <name type="scientific">Ceratitis capitata</name>
    <name type="common">Mediterranean fruit fly</name>
    <name type="synonym">Tephritis capitata</name>
    <dbReference type="NCBI Taxonomy" id="7213"/>
    <lineage>
        <taxon>Eukaryota</taxon>
        <taxon>Metazoa</taxon>
        <taxon>Ecdysozoa</taxon>
        <taxon>Arthropoda</taxon>
        <taxon>Hexapoda</taxon>
        <taxon>Insecta</taxon>
        <taxon>Pterygota</taxon>
        <taxon>Neoptera</taxon>
        <taxon>Endopterygota</taxon>
        <taxon>Diptera</taxon>
        <taxon>Brachycera</taxon>
        <taxon>Muscomorpha</taxon>
        <taxon>Tephritoidea</taxon>
        <taxon>Tephritidae</taxon>
        <taxon>Ceratitis</taxon>
        <taxon>Ceratitis</taxon>
    </lineage>
</organism>
<feature type="domain" description="Chitin-binding type-2" evidence="7">
    <location>
        <begin position="216"/>
        <end position="279"/>
    </location>
</feature>
<dbReference type="GO" id="GO:0008061">
    <property type="term" value="F:chitin binding"/>
    <property type="evidence" value="ECO:0007669"/>
    <property type="project" value="UniProtKB-KW"/>
</dbReference>
<dbReference type="Pfam" id="PF01607">
    <property type="entry name" value="CBM_14"/>
    <property type="match status" value="3"/>
</dbReference>
<protein>
    <submittedName>
        <fullName evidence="8">(Mediterranean fruit fly) hypothetical protein</fullName>
    </submittedName>
</protein>
<keyword evidence="9" id="KW-1185">Reference proteome</keyword>
<name>A0A811V229_CERCA</name>
<comment type="caution">
    <text evidence="8">The sequence shown here is derived from an EMBL/GenBank/DDBJ whole genome shotgun (WGS) entry which is preliminary data.</text>
</comment>
<feature type="domain" description="Chitin-binding type-2" evidence="7">
    <location>
        <begin position="30"/>
        <end position="87"/>
    </location>
</feature>
<sequence length="341" mass="36765">MASETAKILLALFGLLIVCADSVTAVYNMTQTCAYYPEGYIANPSDCQAWGYCKGGLLIAEGKCGTGMLYDSEKGICNYASQVQCKTSLVDICKNLQDAGHIADPNDCSSYCYCSNQTLVGCASCPTNQLYNPTLGQCNYDYQCPTDSVCRLVKNNAFVGAPTCGKYIRCLDGTGDEASCANNYYFNRLTGYCEKTNSCDSSSPASSTQTTLAPDASICSTSYTVTSGEQYISDGKTCFGYYSCSSKSGSGSWRACPYTMEFDSTTSTCVQANQNVCLLNRCENINLQFVTAPNTECKSYYICNGSQQSATATACKSPYSYFDEVIQKCTDVAPSYPICKS</sequence>
<keyword evidence="2 6" id="KW-0732">Signal</keyword>
<feature type="domain" description="Chitin-binding type-2" evidence="7">
    <location>
        <begin position="90"/>
        <end position="146"/>
    </location>
</feature>
<dbReference type="Gene3D" id="2.170.140.10">
    <property type="entry name" value="Chitin binding domain"/>
    <property type="match status" value="2"/>
</dbReference>
<evidence type="ECO:0000259" key="7">
    <source>
        <dbReference type="PROSITE" id="PS50940"/>
    </source>
</evidence>
<keyword evidence="3" id="KW-0677">Repeat</keyword>
<feature type="chain" id="PRO_5032506358" evidence="6">
    <location>
        <begin position="26"/>
        <end position="341"/>
    </location>
</feature>
<keyword evidence="1" id="KW-0147">Chitin-binding</keyword>
<evidence type="ECO:0000256" key="4">
    <source>
        <dbReference type="ARBA" id="ARBA00023157"/>
    </source>
</evidence>
<dbReference type="InterPro" id="IPR002557">
    <property type="entry name" value="Chitin-bd_dom"/>
</dbReference>
<dbReference type="KEGG" id="ccat:101463039"/>
<dbReference type="PROSITE" id="PS50940">
    <property type="entry name" value="CHIT_BIND_II"/>
    <property type="match status" value="4"/>
</dbReference>
<dbReference type="AlphaFoldDB" id="A0A811V229"/>
<keyword evidence="4" id="KW-1015">Disulfide bond</keyword>
<dbReference type="PANTHER" id="PTHR23301:SF106">
    <property type="entry name" value="CHITIN-BINDING TYPE-2 DOMAIN-CONTAINING PROTEIN-RELATED"/>
    <property type="match status" value="1"/>
</dbReference>
<dbReference type="OrthoDB" id="6020543at2759"/>
<evidence type="ECO:0000256" key="1">
    <source>
        <dbReference type="ARBA" id="ARBA00022669"/>
    </source>
</evidence>
<dbReference type="InterPro" id="IPR051940">
    <property type="entry name" value="Chitin_bind-dev_reg"/>
</dbReference>
<feature type="domain" description="Chitin-binding type-2" evidence="7">
    <location>
        <begin position="147"/>
        <end position="201"/>
    </location>
</feature>
<evidence type="ECO:0000313" key="9">
    <source>
        <dbReference type="Proteomes" id="UP000606786"/>
    </source>
</evidence>
<reference evidence="8" key="1">
    <citation type="submission" date="2020-11" db="EMBL/GenBank/DDBJ databases">
        <authorList>
            <person name="Whitehead M."/>
        </authorList>
    </citation>
    <scope>NUCLEOTIDE SEQUENCE</scope>
    <source>
        <strain evidence="8">EGII</strain>
    </source>
</reference>
<gene>
    <name evidence="8" type="ORF">CCAP1982_LOCUS13472</name>
</gene>
<dbReference type="Proteomes" id="UP000606786">
    <property type="component" value="Unassembled WGS sequence"/>
</dbReference>
<dbReference type="PANTHER" id="PTHR23301">
    <property type="entry name" value="CHITIN BINDING PERITROPHIN-A"/>
    <property type="match status" value="1"/>
</dbReference>
<dbReference type="InterPro" id="IPR036508">
    <property type="entry name" value="Chitin-bd_dom_sf"/>
</dbReference>
<evidence type="ECO:0000256" key="6">
    <source>
        <dbReference type="SAM" id="SignalP"/>
    </source>
</evidence>
<dbReference type="GO" id="GO:0005576">
    <property type="term" value="C:extracellular region"/>
    <property type="evidence" value="ECO:0007669"/>
    <property type="project" value="InterPro"/>
</dbReference>
<evidence type="ECO:0000313" key="8">
    <source>
        <dbReference type="EMBL" id="CAD7005110.1"/>
    </source>
</evidence>
<evidence type="ECO:0000256" key="5">
    <source>
        <dbReference type="ARBA" id="ARBA00023180"/>
    </source>
</evidence>
<proteinExistence type="predicted"/>
<evidence type="ECO:0000256" key="2">
    <source>
        <dbReference type="ARBA" id="ARBA00022729"/>
    </source>
</evidence>
<keyword evidence="5" id="KW-0325">Glycoprotein</keyword>
<dbReference type="EMBL" id="CAJHJT010000034">
    <property type="protein sequence ID" value="CAD7005110.1"/>
    <property type="molecule type" value="Genomic_DNA"/>
</dbReference>
<evidence type="ECO:0000256" key="3">
    <source>
        <dbReference type="ARBA" id="ARBA00022737"/>
    </source>
</evidence>
<feature type="signal peptide" evidence="6">
    <location>
        <begin position="1"/>
        <end position="25"/>
    </location>
</feature>
<dbReference type="SMART" id="SM00494">
    <property type="entry name" value="ChtBD2"/>
    <property type="match status" value="5"/>
</dbReference>
<dbReference type="SUPFAM" id="SSF57625">
    <property type="entry name" value="Invertebrate chitin-binding proteins"/>
    <property type="match status" value="4"/>
</dbReference>